<reference evidence="6" key="1">
    <citation type="submission" date="2023-06" db="EMBL/GenBank/DDBJ databases">
        <title>Sysu t00039.</title>
        <authorList>
            <person name="Gao L."/>
            <person name="Fang B.-Z."/>
            <person name="Li W.-J."/>
        </authorList>
    </citation>
    <scope>NUCLEOTIDE SEQUENCE</scope>
    <source>
        <strain evidence="6">SYSU T00039</strain>
    </source>
</reference>
<dbReference type="RefSeq" id="WP_301119962.1">
    <property type="nucleotide sequence ID" value="NZ_JAUHPX010000010.1"/>
</dbReference>
<keyword evidence="3" id="KW-0547">Nucleotide-binding</keyword>
<name>A0AAW7M2Q7_9MICO</name>
<dbReference type="Gene3D" id="3.40.50.300">
    <property type="entry name" value="P-loop containing nucleotide triphosphate hydrolases"/>
    <property type="match status" value="1"/>
</dbReference>
<gene>
    <name evidence="6" type="ORF">QQX10_13090</name>
</gene>
<dbReference type="PROSITE" id="PS50893">
    <property type="entry name" value="ABC_TRANSPORTER_2"/>
    <property type="match status" value="1"/>
</dbReference>
<comment type="similarity">
    <text evidence="1">Belongs to the ABC transporter superfamily.</text>
</comment>
<evidence type="ECO:0000313" key="6">
    <source>
        <dbReference type="EMBL" id="MDN4489103.1"/>
    </source>
</evidence>
<dbReference type="GO" id="GO:0016887">
    <property type="term" value="F:ATP hydrolysis activity"/>
    <property type="evidence" value="ECO:0007669"/>
    <property type="project" value="InterPro"/>
</dbReference>
<dbReference type="AlphaFoldDB" id="A0AAW7M2Q7"/>
<feature type="domain" description="ABC transporter" evidence="5">
    <location>
        <begin position="6"/>
        <end position="230"/>
    </location>
</feature>
<comment type="caution">
    <text evidence="6">The sequence shown here is derived from an EMBL/GenBank/DDBJ whole genome shotgun (WGS) entry which is preliminary data.</text>
</comment>
<protein>
    <submittedName>
        <fullName evidence="6">ATP-binding cassette domain-containing protein</fullName>
    </submittedName>
</protein>
<proteinExistence type="inferred from homology"/>
<sequence>MEGPRIAIAGLTKRFGTVTAVEDVSFAAEPGRVTGFLGPNGAGKSTTLRALLGLVAPTAGSARIGDHAYAELERPAAVVGALLEGAFHPGRTARAHLRTVAPLVDADDARCDDALAMVGMSDAANRRVGGFSMGMRQRLGLATALLGEPTALVLDEPANGLDPAGITWMRGFVRDFAARGGTVLLSSHLLGEVEQTVDDVVVIAQGRIRHASSLAELRRLAHPATTLVSPDADRLARLADDWPGSRLTSPHELVVAHADAAEVGARAFAAGLEVHGLAESGETLEQVFLRLTEEAA</sequence>
<keyword evidence="2" id="KW-0813">Transport</keyword>
<dbReference type="InterPro" id="IPR003593">
    <property type="entry name" value="AAA+_ATPase"/>
</dbReference>
<organism evidence="6 7">
    <name type="scientific">Demequina lignilytica</name>
    <dbReference type="NCBI Taxonomy" id="3051663"/>
    <lineage>
        <taxon>Bacteria</taxon>
        <taxon>Bacillati</taxon>
        <taxon>Actinomycetota</taxon>
        <taxon>Actinomycetes</taxon>
        <taxon>Micrococcales</taxon>
        <taxon>Demequinaceae</taxon>
        <taxon>Demequina</taxon>
    </lineage>
</organism>
<dbReference type="EMBL" id="JAUHPX010000010">
    <property type="protein sequence ID" value="MDN4489103.1"/>
    <property type="molecule type" value="Genomic_DNA"/>
</dbReference>
<accession>A0AAW7M2Q7</accession>
<keyword evidence="4 6" id="KW-0067">ATP-binding</keyword>
<dbReference type="SUPFAM" id="SSF52540">
    <property type="entry name" value="P-loop containing nucleoside triphosphate hydrolases"/>
    <property type="match status" value="1"/>
</dbReference>
<evidence type="ECO:0000256" key="2">
    <source>
        <dbReference type="ARBA" id="ARBA00022448"/>
    </source>
</evidence>
<keyword evidence="7" id="KW-1185">Reference proteome</keyword>
<dbReference type="SMART" id="SM00382">
    <property type="entry name" value="AAA"/>
    <property type="match status" value="1"/>
</dbReference>
<evidence type="ECO:0000256" key="3">
    <source>
        <dbReference type="ARBA" id="ARBA00022741"/>
    </source>
</evidence>
<dbReference type="Proteomes" id="UP001172737">
    <property type="component" value="Unassembled WGS sequence"/>
</dbReference>
<dbReference type="Pfam" id="PF00005">
    <property type="entry name" value="ABC_tran"/>
    <property type="match status" value="1"/>
</dbReference>
<dbReference type="PANTHER" id="PTHR43335">
    <property type="entry name" value="ABC TRANSPORTER, ATP-BINDING PROTEIN"/>
    <property type="match status" value="1"/>
</dbReference>
<evidence type="ECO:0000256" key="1">
    <source>
        <dbReference type="ARBA" id="ARBA00005417"/>
    </source>
</evidence>
<evidence type="ECO:0000259" key="5">
    <source>
        <dbReference type="PROSITE" id="PS50893"/>
    </source>
</evidence>
<dbReference type="InterPro" id="IPR003439">
    <property type="entry name" value="ABC_transporter-like_ATP-bd"/>
</dbReference>
<dbReference type="InterPro" id="IPR027417">
    <property type="entry name" value="P-loop_NTPase"/>
</dbReference>
<evidence type="ECO:0000256" key="4">
    <source>
        <dbReference type="ARBA" id="ARBA00022840"/>
    </source>
</evidence>
<evidence type="ECO:0000313" key="7">
    <source>
        <dbReference type="Proteomes" id="UP001172737"/>
    </source>
</evidence>
<dbReference type="PANTHER" id="PTHR43335:SF4">
    <property type="entry name" value="ABC TRANSPORTER, ATP-BINDING PROTEIN"/>
    <property type="match status" value="1"/>
</dbReference>
<dbReference type="GO" id="GO:0005524">
    <property type="term" value="F:ATP binding"/>
    <property type="evidence" value="ECO:0007669"/>
    <property type="project" value="UniProtKB-KW"/>
</dbReference>